<dbReference type="PRINTS" id="PR00080">
    <property type="entry name" value="SDRFAMILY"/>
</dbReference>
<dbReference type="AlphaFoldDB" id="A0A3N0VL86"/>
<keyword evidence="4" id="KW-1185">Reference proteome</keyword>
<dbReference type="GO" id="GO:0016491">
    <property type="term" value="F:oxidoreductase activity"/>
    <property type="evidence" value="ECO:0007669"/>
    <property type="project" value="UniProtKB-KW"/>
</dbReference>
<evidence type="ECO:0000256" key="1">
    <source>
        <dbReference type="ARBA" id="ARBA00023002"/>
    </source>
</evidence>
<evidence type="ECO:0000313" key="4">
    <source>
        <dbReference type="Proteomes" id="UP000282106"/>
    </source>
</evidence>
<evidence type="ECO:0000313" key="3">
    <source>
        <dbReference type="EMBL" id="ROH93471.1"/>
    </source>
</evidence>
<gene>
    <name evidence="3" type="ORF">ED208_02845</name>
</gene>
<accession>A0A3N0VL86</accession>
<dbReference type="InterPro" id="IPR036291">
    <property type="entry name" value="NAD(P)-bd_dom_sf"/>
</dbReference>
<dbReference type="PANTHER" id="PTHR43157:SF31">
    <property type="entry name" value="PHOSPHATIDYLINOSITOL-GLYCAN BIOSYNTHESIS CLASS F PROTEIN"/>
    <property type="match status" value="1"/>
</dbReference>
<dbReference type="PANTHER" id="PTHR43157">
    <property type="entry name" value="PHOSPHATIDYLINOSITOL-GLYCAN BIOSYNTHESIS CLASS F PROTEIN-RELATED"/>
    <property type="match status" value="1"/>
</dbReference>
<dbReference type="NCBIfam" id="NF004513">
    <property type="entry name" value="PRK05854.1"/>
    <property type="match status" value="1"/>
</dbReference>
<sequence>MSHTAWTRAHLPSLAGRQAIVTGANSGLGLETAVGLAAAGAHLVLACRSPERSSAALAELRRRVPGASAELMRLDLSDLASVRAFADQYGGRRLDILVNNAGVMALPYATTKDGFELQIGTNHLGHFALTGLLLPRLLATPGARVVTVASIAHRAASGFALDDLHWQQRPYNKAQAYACSKLANLLFSLELDRRLRAAGHGLIAVAAHPGYAATNIGLNTADGERNALEKLAIRIGNALFAQSAAGGALPSLRAAGDPAVRGGEYYGPRGLFQFVGAPVKVGHHPRAGDPELARRLWQQSEQVTGLRYL</sequence>
<dbReference type="RefSeq" id="WP_123210326.1">
    <property type="nucleotide sequence ID" value="NZ_RJVO01000001.1"/>
</dbReference>
<dbReference type="InParanoid" id="A0A3N0VL86"/>
<dbReference type="NCBIfam" id="NF004846">
    <property type="entry name" value="PRK06197.1"/>
    <property type="match status" value="1"/>
</dbReference>
<organism evidence="3 4">
    <name type="scientific">Stagnimonas aquatica</name>
    <dbReference type="NCBI Taxonomy" id="2689987"/>
    <lineage>
        <taxon>Bacteria</taxon>
        <taxon>Pseudomonadati</taxon>
        <taxon>Pseudomonadota</taxon>
        <taxon>Gammaproteobacteria</taxon>
        <taxon>Nevskiales</taxon>
        <taxon>Nevskiaceae</taxon>
        <taxon>Stagnimonas</taxon>
    </lineage>
</organism>
<reference evidence="3 4" key="1">
    <citation type="submission" date="2018-10" db="EMBL/GenBank/DDBJ databases">
        <authorList>
            <person name="Chen W.-M."/>
        </authorList>
    </citation>
    <scope>NUCLEOTIDE SEQUENCE [LARGE SCALE GENOMIC DNA]</scope>
    <source>
        <strain evidence="3 4">THS-13</strain>
    </source>
</reference>
<dbReference type="InterPro" id="IPR002347">
    <property type="entry name" value="SDR_fam"/>
</dbReference>
<dbReference type="Pfam" id="PF00106">
    <property type="entry name" value="adh_short"/>
    <property type="match status" value="1"/>
</dbReference>
<dbReference type="PRINTS" id="PR00081">
    <property type="entry name" value="GDHRDH"/>
</dbReference>
<protein>
    <submittedName>
        <fullName evidence="3">SDR family NAD(P)-dependent oxidoreductase</fullName>
    </submittedName>
</protein>
<proteinExistence type="inferred from homology"/>
<comment type="similarity">
    <text evidence="2">Belongs to the short-chain dehydrogenases/reductases (SDR) family.</text>
</comment>
<name>A0A3N0VL86_9GAMM</name>
<comment type="caution">
    <text evidence="3">The sequence shown here is derived from an EMBL/GenBank/DDBJ whole genome shotgun (WGS) entry which is preliminary data.</text>
</comment>
<evidence type="ECO:0000256" key="2">
    <source>
        <dbReference type="RuleBase" id="RU000363"/>
    </source>
</evidence>
<dbReference type="EMBL" id="RJVO01000001">
    <property type="protein sequence ID" value="ROH93471.1"/>
    <property type="molecule type" value="Genomic_DNA"/>
</dbReference>
<dbReference type="SUPFAM" id="SSF51735">
    <property type="entry name" value="NAD(P)-binding Rossmann-fold domains"/>
    <property type="match status" value="1"/>
</dbReference>
<keyword evidence="1" id="KW-0560">Oxidoreductase</keyword>
<dbReference type="Proteomes" id="UP000282106">
    <property type="component" value="Unassembled WGS sequence"/>
</dbReference>
<dbReference type="Gene3D" id="3.40.50.720">
    <property type="entry name" value="NAD(P)-binding Rossmann-like Domain"/>
    <property type="match status" value="1"/>
</dbReference>